<evidence type="ECO:0000313" key="1">
    <source>
        <dbReference type="EMBL" id="MBX43570.1"/>
    </source>
</evidence>
<organism evidence="1">
    <name type="scientific">Rhizophora mucronata</name>
    <name type="common">Asiatic mangrove</name>
    <dbReference type="NCBI Taxonomy" id="61149"/>
    <lineage>
        <taxon>Eukaryota</taxon>
        <taxon>Viridiplantae</taxon>
        <taxon>Streptophyta</taxon>
        <taxon>Embryophyta</taxon>
        <taxon>Tracheophyta</taxon>
        <taxon>Spermatophyta</taxon>
        <taxon>Magnoliopsida</taxon>
        <taxon>eudicotyledons</taxon>
        <taxon>Gunneridae</taxon>
        <taxon>Pentapetalae</taxon>
        <taxon>rosids</taxon>
        <taxon>fabids</taxon>
        <taxon>Malpighiales</taxon>
        <taxon>Rhizophoraceae</taxon>
        <taxon>Rhizophora</taxon>
    </lineage>
</organism>
<proteinExistence type="predicted"/>
<dbReference type="AlphaFoldDB" id="A0A2P2NMD2"/>
<protein>
    <submittedName>
        <fullName evidence="1">Uncharacterized protein</fullName>
    </submittedName>
</protein>
<dbReference type="EMBL" id="GGEC01063086">
    <property type="protein sequence ID" value="MBX43570.1"/>
    <property type="molecule type" value="Transcribed_RNA"/>
</dbReference>
<reference evidence="1" key="1">
    <citation type="submission" date="2018-02" db="EMBL/GenBank/DDBJ databases">
        <title>Rhizophora mucronata_Transcriptome.</title>
        <authorList>
            <person name="Meera S.P."/>
            <person name="Sreeshan A."/>
            <person name="Augustine A."/>
        </authorList>
    </citation>
    <scope>NUCLEOTIDE SEQUENCE</scope>
    <source>
        <tissue evidence="1">Leaf</tissue>
    </source>
</reference>
<name>A0A2P2NMD2_RHIMU</name>
<sequence>MYKRILIDSDWHIYIYIWYERQSTRPLLLDANAKVVLM</sequence>
<accession>A0A2P2NMD2</accession>